<dbReference type="AlphaFoldDB" id="Q4TC15"/>
<feature type="non-terminal residue" evidence="5">
    <location>
        <position position="308"/>
    </location>
</feature>
<dbReference type="InterPro" id="IPR017434">
    <property type="entry name" value="Pase-1_reg-su_3B/C/D_met"/>
</dbReference>
<dbReference type="PANTHER" id="PTHR12307">
    <property type="entry name" value="PROTEIN PHOSPHATASE 1 REGULATORY SUBUNIT"/>
    <property type="match status" value="1"/>
</dbReference>
<dbReference type="InterPro" id="IPR038175">
    <property type="entry name" value="CBM21_dom_sf"/>
</dbReference>
<proteinExistence type="predicted"/>
<feature type="domain" description="CBM21" evidence="4">
    <location>
        <begin position="138"/>
        <end position="246"/>
    </location>
</feature>
<dbReference type="GO" id="GO:0008157">
    <property type="term" value="F:protein phosphatase 1 binding"/>
    <property type="evidence" value="ECO:0007669"/>
    <property type="project" value="TreeGrafter"/>
</dbReference>
<name>Q4TC15_TETNG</name>
<keyword evidence="2" id="KW-0119">Carbohydrate metabolism</keyword>
<dbReference type="Gene3D" id="2.60.40.2440">
    <property type="entry name" value="Carbohydrate binding type-21 domain"/>
    <property type="match status" value="1"/>
</dbReference>
<dbReference type="KEGG" id="tng:GSTEN00003509G001"/>
<gene>
    <name evidence="5" type="ORF">GSTENG00003509001</name>
</gene>
<evidence type="ECO:0000256" key="1">
    <source>
        <dbReference type="ARBA" id="ARBA00022600"/>
    </source>
</evidence>
<reference evidence="5" key="2">
    <citation type="submission" date="2004-02" db="EMBL/GenBank/DDBJ databases">
        <authorList>
            <consortium name="Genoscope"/>
            <consortium name="Whitehead Institute Centre for Genome Research"/>
        </authorList>
    </citation>
    <scope>NUCLEOTIDE SEQUENCE</scope>
</reference>
<feature type="non-terminal residue" evidence="5">
    <location>
        <position position="1"/>
    </location>
</feature>
<evidence type="ECO:0000256" key="2">
    <source>
        <dbReference type="ARBA" id="ARBA00023277"/>
    </source>
</evidence>
<dbReference type="InterPro" id="IPR005036">
    <property type="entry name" value="CBM21_dom"/>
</dbReference>
<sequence>LSMAVSIFLANSPPLHSFLGGYDNPLLRRVGPLRPCLSNVQLVTRNPAASAEILGQPAWKKRKKKRVVFADARGLALTVVHVFNEAEDTLLSELQFHMTELEGAASQLRLVPNQGAEDGGSHLLLDFVQPAADYLDMRNRLKSQQVCLETCSIQDRMLSGTVQVRNLSFEKSVWVRITFDSWRSHQDVAGVYLNNVYGCPDIDTFSFSVVIPDALGPSSLVEFCIQYQAGDQAFWDNNRGENYRLVAADTRGRSAPNAGTTPPLKIQEHRTGRKEDGIEFDPFGSPRTSAGIFPEWQSWGPIGDSAPY</sequence>
<accession>Q4TC15</accession>
<evidence type="ECO:0000256" key="3">
    <source>
        <dbReference type="SAM" id="MobiDB-lite"/>
    </source>
</evidence>
<evidence type="ECO:0000259" key="4">
    <source>
        <dbReference type="PROSITE" id="PS51159"/>
    </source>
</evidence>
<dbReference type="GO" id="GO:0005977">
    <property type="term" value="P:glycogen metabolic process"/>
    <property type="evidence" value="ECO:0007669"/>
    <property type="project" value="UniProtKB-KW"/>
</dbReference>
<dbReference type="InterPro" id="IPR050782">
    <property type="entry name" value="PP1_regulatory_subunit_3"/>
</dbReference>
<dbReference type="Pfam" id="PF03370">
    <property type="entry name" value="CBM_21"/>
    <property type="match status" value="1"/>
</dbReference>
<dbReference type="PROSITE" id="PS51159">
    <property type="entry name" value="CBM21"/>
    <property type="match status" value="1"/>
</dbReference>
<dbReference type="GO" id="GO:0000164">
    <property type="term" value="C:protein phosphatase type 1 complex"/>
    <property type="evidence" value="ECO:0007669"/>
    <property type="project" value="TreeGrafter"/>
</dbReference>
<evidence type="ECO:0000313" key="5">
    <source>
        <dbReference type="EMBL" id="CAF89567.1"/>
    </source>
</evidence>
<dbReference type="OrthoDB" id="8942186at2759"/>
<dbReference type="PIRSF" id="PIRSF038207">
    <property type="entry name" value="PP1_GT_animal"/>
    <property type="match status" value="1"/>
</dbReference>
<dbReference type="EMBL" id="CAAE01007062">
    <property type="protein sequence ID" value="CAF89567.1"/>
    <property type="molecule type" value="Genomic_DNA"/>
</dbReference>
<dbReference type="PANTHER" id="PTHR12307:SF15">
    <property type="entry name" value="PROTEIN PHOSPHATASE 1 REGULATORY SUBUNIT 3C"/>
    <property type="match status" value="1"/>
</dbReference>
<dbReference type="GO" id="GO:0005979">
    <property type="term" value="P:regulation of glycogen biosynthetic process"/>
    <property type="evidence" value="ECO:0007669"/>
    <property type="project" value="TreeGrafter"/>
</dbReference>
<feature type="region of interest" description="Disordered" evidence="3">
    <location>
        <begin position="252"/>
        <end position="272"/>
    </location>
</feature>
<dbReference type="GO" id="GO:2001069">
    <property type="term" value="F:glycogen binding"/>
    <property type="evidence" value="ECO:0007669"/>
    <property type="project" value="TreeGrafter"/>
</dbReference>
<protein>
    <submittedName>
        <fullName evidence="5">Chromosome undetermined SCAF7062, whole genome shotgun sequence</fullName>
    </submittedName>
</protein>
<organism evidence="5">
    <name type="scientific">Tetraodon nigroviridis</name>
    <name type="common">Spotted green pufferfish</name>
    <name type="synonym">Chelonodon nigroviridis</name>
    <dbReference type="NCBI Taxonomy" id="99883"/>
    <lineage>
        <taxon>Eukaryota</taxon>
        <taxon>Metazoa</taxon>
        <taxon>Chordata</taxon>
        <taxon>Craniata</taxon>
        <taxon>Vertebrata</taxon>
        <taxon>Euteleostomi</taxon>
        <taxon>Actinopterygii</taxon>
        <taxon>Neopterygii</taxon>
        <taxon>Teleostei</taxon>
        <taxon>Neoteleostei</taxon>
        <taxon>Acanthomorphata</taxon>
        <taxon>Eupercaria</taxon>
        <taxon>Tetraodontiformes</taxon>
        <taxon>Tetradontoidea</taxon>
        <taxon>Tetraodontidae</taxon>
        <taxon>Tetraodon</taxon>
    </lineage>
</organism>
<reference evidence="5" key="1">
    <citation type="journal article" date="2004" name="Nature">
        <title>Genome duplication in the teleost fish Tetraodon nigroviridis reveals the early vertebrate proto-karyotype.</title>
        <authorList>
            <person name="Jaillon O."/>
            <person name="Aury J.-M."/>
            <person name="Brunet F."/>
            <person name="Petit J.-L."/>
            <person name="Stange-Thomann N."/>
            <person name="Mauceli E."/>
            <person name="Bouneau L."/>
            <person name="Fischer C."/>
            <person name="Ozouf-Costaz C."/>
            <person name="Bernot A."/>
            <person name="Nicaud S."/>
            <person name="Jaffe D."/>
            <person name="Fisher S."/>
            <person name="Lutfalla G."/>
            <person name="Dossat C."/>
            <person name="Segurens B."/>
            <person name="Dasilva C."/>
            <person name="Salanoubat M."/>
            <person name="Levy M."/>
            <person name="Boudet N."/>
            <person name="Castellano S."/>
            <person name="Anthouard V."/>
            <person name="Jubin C."/>
            <person name="Castelli V."/>
            <person name="Katinka M."/>
            <person name="Vacherie B."/>
            <person name="Biemont C."/>
            <person name="Skalli Z."/>
            <person name="Cattolico L."/>
            <person name="Poulain J."/>
            <person name="De Berardinis V."/>
            <person name="Cruaud C."/>
            <person name="Duprat S."/>
            <person name="Brottier P."/>
            <person name="Coutanceau J.-P."/>
            <person name="Gouzy J."/>
            <person name="Parra G."/>
            <person name="Lardier G."/>
            <person name="Chapple C."/>
            <person name="McKernan K.J."/>
            <person name="McEwan P."/>
            <person name="Bosak S."/>
            <person name="Kellis M."/>
            <person name="Volff J.-N."/>
            <person name="Guigo R."/>
            <person name="Zody M.C."/>
            <person name="Mesirov J."/>
            <person name="Lindblad-Toh K."/>
            <person name="Birren B."/>
            <person name="Nusbaum C."/>
            <person name="Kahn D."/>
            <person name="Robinson-Rechavi M."/>
            <person name="Laudet V."/>
            <person name="Schachter V."/>
            <person name="Quetier F."/>
            <person name="Saurin W."/>
            <person name="Scarpelli C."/>
            <person name="Wincker P."/>
            <person name="Lander E.S."/>
            <person name="Weissenbach J."/>
            <person name="Roest Crollius H."/>
        </authorList>
    </citation>
    <scope>NUCLEOTIDE SEQUENCE [LARGE SCALE GENOMIC DNA]</scope>
</reference>
<keyword evidence="1" id="KW-0321">Glycogen metabolism</keyword>